<organism evidence="1 2">
    <name type="scientific">Herbaspirillum frisingense</name>
    <dbReference type="NCBI Taxonomy" id="92645"/>
    <lineage>
        <taxon>Bacteria</taxon>
        <taxon>Pseudomonadati</taxon>
        <taxon>Pseudomonadota</taxon>
        <taxon>Betaproteobacteria</taxon>
        <taxon>Burkholderiales</taxon>
        <taxon>Oxalobacteraceae</taxon>
        <taxon>Herbaspirillum</taxon>
    </lineage>
</organism>
<sequence>MVFASLVSALGTVNLATLRSGGAVTQMVLVQQAALTIQKKVDAFRTAPIPVENRFYGSAHKLTGEPLRLTVWKDEFQRARTELMGELSKLADLPARPAP</sequence>
<gene>
    <name evidence="1" type="ORF">GAK35_01053</name>
</gene>
<reference evidence="2" key="1">
    <citation type="journal article" date="2020" name="MBio">
        <title>Horizontal gene transfer to a defensive symbiont with a reduced genome amongst a multipartite beetle microbiome.</title>
        <authorList>
            <person name="Waterworth S.C."/>
            <person name="Florez L.V."/>
            <person name="Rees E.R."/>
            <person name="Hertweck C."/>
            <person name="Kaltenpoth M."/>
            <person name="Kwan J.C."/>
        </authorList>
    </citation>
    <scope>NUCLEOTIDE SEQUENCE [LARGE SCALE GENOMIC DNA]</scope>
</reference>
<dbReference type="AlphaFoldDB" id="A0A7V8FYS6"/>
<comment type="caution">
    <text evidence="1">The sequence shown here is derived from an EMBL/GenBank/DDBJ whole genome shotgun (WGS) entry which is preliminary data.</text>
</comment>
<name>A0A7V8FYS6_9BURK</name>
<evidence type="ECO:0000313" key="1">
    <source>
        <dbReference type="EMBL" id="KAF1046368.1"/>
    </source>
</evidence>
<dbReference type="EMBL" id="WNDX01000021">
    <property type="protein sequence ID" value="KAF1046368.1"/>
    <property type="molecule type" value="Genomic_DNA"/>
</dbReference>
<proteinExistence type="predicted"/>
<protein>
    <submittedName>
        <fullName evidence="1">Uncharacterized protein</fullName>
    </submittedName>
</protein>
<evidence type="ECO:0000313" key="2">
    <source>
        <dbReference type="Proteomes" id="UP000462435"/>
    </source>
</evidence>
<dbReference type="Proteomes" id="UP000462435">
    <property type="component" value="Unassembled WGS sequence"/>
</dbReference>
<accession>A0A7V8FYS6</accession>